<dbReference type="EMBL" id="SOSA01000035">
    <property type="protein sequence ID" value="THC98768.1"/>
    <property type="molecule type" value="Genomic_DNA"/>
</dbReference>
<reference evidence="1 2" key="1">
    <citation type="submission" date="2019-03" db="EMBL/GenBank/DDBJ databases">
        <title>The genome sequence of a newly discovered highly antifungal drug resistant Aspergillus species, Aspergillus tanneri NIH 1004.</title>
        <authorList>
            <person name="Mounaud S."/>
            <person name="Singh I."/>
            <person name="Joardar V."/>
            <person name="Pakala S."/>
            <person name="Pakala S."/>
            <person name="Venepally P."/>
            <person name="Hoover J."/>
            <person name="Nierman W."/>
            <person name="Chung J."/>
            <person name="Losada L."/>
        </authorList>
    </citation>
    <scope>NUCLEOTIDE SEQUENCE [LARGE SCALE GENOMIC DNA]</scope>
    <source>
        <strain evidence="1 2">NIH1004</strain>
    </source>
</reference>
<dbReference type="Proteomes" id="UP000308092">
    <property type="component" value="Unassembled WGS sequence"/>
</dbReference>
<dbReference type="VEuPathDB" id="FungiDB:EYZ11_001747"/>
<evidence type="ECO:0000313" key="2">
    <source>
        <dbReference type="Proteomes" id="UP000308092"/>
    </source>
</evidence>
<keyword evidence="2" id="KW-1185">Reference proteome</keyword>
<evidence type="ECO:0000313" key="1">
    <source>
        <dbReference type="EMBL" id="THC98768.1"/>
    </source>
</evidence>
<accession>A0A4S3JTP5</accession>
<gene>
    <name evidence="1" type="ORF">EYZ11_001747</name>
</gene>
<name>A0A4S3JTP5_9EURO</name>
<protein>
    <submittedName>
        <fullName evidence="1">Uncharacterized protein</fullName>
    </submittedName>
</protein>
<sequence>MGSYNCGRYKSIARAYCCDTALYTEVEAPSARLQVFSKATKNWPSTRSCAEEPMLKGSLEKRATEHYKAYAGAWDVVKNI</sequence>
<proteinExistence type="predicted"/>
<comment type="caution">
    <text evidence="1">The sequence shown here is derived from an EMBL/GenBank/DDBJ whole genome shotgun (WGS) entry which is preliminary data.</text>
</comment>
<dbReference type="AlphaFoldDB" id="A0A4S3JTP5"/>
<organism evidence="1 2">
    <name type="scientific">Aspergillus tanneri</name>
    <dbReference type="NCBI Taxonomy" id="1220188"/>
    <lineage>
        <taxon>Eukaryota</taxon>
        <taxon>Fungi</taxon>
        <taxon>Dikarya</taxon>
        <taxon>Ascomycota</taxon>
        <taxon>Pezizomycotina</taxon>
        <taxon>Eurotiomycetes</taxon>
        <taxon>Eurotiomycetidae</taxon>
        <taxon>Eurotiales</taxon>
        <taxon>Aspergillaceae</taxon>
        <taxon>Aspergillus</taxon>
        <taxon>Aspergillus subgen. Circumdati</taxon>
    </lineage>
</organism>